<reference evidence="3" key="1">
    <citation type="journal article" date="2019" name="Sci. Rep.">
        <title>Draft genome of Tanacetum cinerariifolium, the natural source of mosquito coil.</title>
        <authorList>
            <person name="Yamashiro T."/>
            <person name="Shiraishi A."/>
            <person name="Satake H."/>
            <person name="Nakayama K."/>
        </authorList>
    </citation>
    <scope>NUCLEOTIDE SEQUENCE</scope>
</reference>
<organism evidence="3">
    <name type="scientific">Tanacetum cinerariifolium</name>
    <name type="common">Dalmatian daisy</name>
    <name type="synonym">Chrysanthemum cinerariifolium</name>
    <dbReference type="NCBI Taxonomy" id="118510"/>
    <lineage>
        <taxon>Eukaryota</taxon>
        <taxon>Viridiplantae</taxon>
        <taxon>Streptophyta</taxon>
        <taxon>Embryophyta</taxon>
        <taxon>Tracheophyta</taxon>
        <taxon>Spermatophyta</taxon>
        <taxon>Magnoliopsida</taxon>
        <taxon>eudicotyledons</taxon>
        <taxon>Gunneridae</taxon>
        <taxon>Pentapetalae</taxon>
        <taxon>asterids</taxon>
        <taxon>campanulids</taxon>
        <taxon>Asterales</taxon>
        <taxon>Asteraceae</taxon>
        <taxon>Asteroideae</taxon>
        <taxon>Anthemideae</taxon>
        <taxon>Anthemidinae</taxon>
        <taxon>Tanacetum</taxon>
    </lineage>
</organism>
<name>A0A699JTF5_TANCI</name>
<feature type="region of interest" description="Disordered" evidence="2">
    <location>
        <begin position="1"/>
        <end position="71"/>
    </location>
</feature>
<proteinExistence type="predicted"/>
<gene>
    <name evidence="3" type="ORF">Tci_628673</name>
</gene>
<feature type="coiled-coil region" evidence="1">
    <location>
        <begin position="78"/>
        <end position="112"/>
    </location>
</feature>
<sequence>SDGFEQTVDFLNARPIRKPKRKDTQVPQPSGPTESVADEDVHRESGDSLVRAATTASSLEAEQNSGNTLQSDEDSLKLDELMELCTNLQNGVLNLEKTKTTQKNEIDSLKRRGRRIDTIDADDEITLVNGVENEMFDVDNLGGEEVFVAEQEVAKIYADHQLAKRMQAQEQKDLSDAEKDTLFQQLLEKRRKALKRVNIFEDIRIELVKEKRAGEELIQDSIKKQKVEDDKEKAELKQLVETIPDEEEVAIDAIPLAVKSPRIVDWKIHKEAKKATIK</sequence>
<dbReference type="EMBL" id="BKCJ010446929">
    <property type="protein sequence ID" value="GFA56701.1"/>
    <property type="molecule type" value="Genomic_DNA"/>
</dbReference>
<evidence type="ECO:0000256" key="2">
    <source>
        <dbReference type="SAM" id="MobiDB-lite"/>
    </source>
</evidence>
<feature type="compositionally biased region" description="Polar residues" evidence="2">
    <location>
        <begin position="54"/>
        <end position="70"/>
    </location>
</feature>
<dbReference type="AlphaFoldDB" id="A0A699JTF5"/>
<accession>A0A699JTF5</accession>
<evidence type="ECO:0000256" key="1">
    <source>
        <dbReference type="SAM" id="Coils"/>
    </source>
</evidence>
<feature type="non-terminal residue" evidence="3">
    <location>
        <position position="1"/>
    </location>
</feature>
<protein>
    <submittedName>
        <fullName evidence="3">Uncharacterized protein</fullName>
    </submittedName>
</protein>
<keyword evidence="1" id="KW-0175">Coiled coil</keyword>
<evidence type="ECO:0000313" key="3">
    <source>
        <dbReference type="EMBL" id="GFA56701.1"/>
    </source>
</evidence>
<comment type="caution">
    <text evidence="3">The sequence shown here is derived from an EMBL/GenBank/DDBJ whole genome shotgun (WGS) entry which is preliminary data.</text>
</comment>